<dbReference type="Pfam" id="PF26189">
    <property type="entry name" value="Ig_NPHP4_2nd"/>
    <property type="match status" value="1"/>
</dbReference>
<sequence length="157" mass="17790">MPDLPRSWQWRVRGSWQQWRYVCCLRRDKKLLTSLVPIPTLSVASSQVLFRASGGKPIAVLCLTVELQPHVVDQVFRFYHPELSFLKKAIRLPPWHTFPGAPVGMLGEDPPVHVRCSDPNVICETQNVGPGEPRDIFLKVASGPSPEIKDFFVIIYS</sequence>
<protein>
    <submittedName>
        <fullName evidence="3">cDNA FLJ45404 fis, clone BRHIP3029670</fullName>
    </submittedName>
</protein>
<dbReference type="EMBL" id="AK127333">
    <property type="protein sequence ID" value="BAC86935.1"/>
    <property type="molecule type" value="mRNA"/>
</dbReference>
<dbReference type="Pfam" id="PF26190">
    <property type="entry name" value="Ig_NPHP4_1st"/>
    <property type="match status" value="1"/>
</dbReference>
<dbReference type="PANTHER" id="PTHR31043:SF3">
    <property type="entry name" value="NEPHROCYSTIN-4"/>
    <property type="match status" value="1"/>
</dbReference>
<feature type="domain" description="NPHP4 Ig-like" evidence="2">
    <location>
        <begin position="40"/>
        <end position="69"/>
    </location>
</feature>
<proteinExistence type="evidence at transcript level"/>
<dbReference type="InterPro" id="IPR058687">
    <property type="entry name" value="Ig_NPHP4_1st"/>
</dbReference>
<evidence type="ECO:0000259" key="2">
    <source>
        <dbReference type="Pfam" id="PF26190"/>
    </source>
</evidence>
<dbReference type="AlphaFoldDB" id="Q6ZSL3"/>
<organism evidence="3">
    <name type="scientific">Homo sapiens</name>
    <name type="common">Human</name>
    <dbReference type="NCBI Taxonomy" id="9606"/>
    <lineage>
        <taxon>Eukaryota</taxon>
        <taxon>Metazoa</taxon>
        <taxon>Chordata</taxon>
        <taxon>Craniata</taxon>
        <taxon>Vertebrata</taxon>
        <taxon>Euteleostomi</taxon>
        <taxon>Mammalia</taxon>
        <taxon>Eutheria</taxon>
        <taxon>Euarchontoglires</taxon>
        <taxon>Primates</taxon>
        <taxon>Haplorrhini</taxon>
        <taxon>Catarrhini</taxon>
        <taxon>Hominidae</taxon>
        <taxon>Homo</taxon>
    </lineage>
</organism>
<evidence type="ECO:0000259" key="1">
    <source>
        <dbReference type="Pfam" id="PF26189"/>
    </source>
</evidence>
<dbReference type="InterPro" id="IPR058688">
    <property type="entry name" value="Ig_NPHP4_2nd"/>
</dbReference>
<dbReference type="GO" id="GO:0097730">
    <property type="term" value="C:non-motile cilium"/>
    <property type="evidence" value="ECO:0007669"/>
    <property type="project" value="InterPro"/>
</dbReference>
<feature type="domain" description="NPHP4 Ig-like" evidence="1">
    <location>
        <begin position="76"/>
        <end position="156"/>
    </location>
</feature>
<evidence type="ECO:0000313" key="3">
    <source>
        <dbReference type="EMBL" id="BAC86935.1"/>
    </source>
</evidence>
<dbReference type="GO" id="GO:0005856">
    <property type="term" value="C:cytoskeleton"/>
    <property type="evidence" value="ECO:0007669"/>
    <property type="project" value="InterPro"/>
</dbReference>
<dbReference type="PeptideAtlas" id="Q6ZSL3"/>
<reference evidence="3" key="1">
    <citation type="submission" date="2003-07" db="EMBL/GenBank/DDBJ databases">
        <title>NEDO human cDNA sequencing project.</title>
        <authorList>
            <person name="Ninomiya K."/>
            <person name="Wagatsuma M."/>
            <person name="Kanda K."/>
            <person name="Kondo H."/>
            <person name="Yokoi T."/>
            <person name="Kodaira H."/>
            <person name="Furuya T."/>
            <person name="Takahashi M."/>
            <person name="Kikkawa E."/>
            <person name="Omura Y."/>
            <person name="Abe K."/>
            <person name="Kamihara K."/>
            <person name="Katsuta N."/>
            <person name="Sato K."/>
            <person name="Tanikawa M."/>
            <person name="Yamazaki M."/>
            <person name="Sugiyama T."/>
            <person name="Irie R."/>
            <person name="Otsuki T."/>
            <person name="Sato H."/>
            <person name="Wakamatsu A."/>
            <person name="Ishii S."/>
            <person name="Yamamoto J."/>
            <person name="Isono Y."/>
            <person name="Kawai-Hio Y."/>
            <person name="Saito K."/>
            <person name="Nishikawa T."/>
            <person name="Kimura K."/>
            <person name="Yamashita H."/>
            <person name="Matsuo K."/>
            <person name="Nakamura Y."/>
            <person name="Sekine M."/>
            <person name="Kikuchi H."/>
            <person name="Murakawa K."/>
            <person name="Kanehori K."/>
            <person name="Takahashi-Fujii A."/>
            <person name="Oshima A."/>
            <person name="Sugiyama A."/>
            <person name="Kawakami B."/>
            <person name="Suzuki Y."/>
            <person name="Sugano S."/>
            <person name="Nagahari K."/>
            <person name="Masuho Y."/>
            <person name="Nagai K."/>
            <person name="Isogai T."/>
        </authorList>
    </citation>
    <scope>NUCLEOTIDE SEQUENCE</scope>
    <source>
        <tissue evidence="3">Hippocampus</tissue>
    </source>
</reference>
<accession>Q6ZSL3</accession>
<dbReference type="InterPro" id="IPR029775">
    <property type="entry name" value="NPHP4"/>
</dbReference>
<name>Q6ZSL3_HUMAN</name>
<dbReference type="GO" id="GO:0090090">
    <property type="term" value="P:negative regulation of canonical Wnt signaling pathway"/>
    <property type="evidence" value="ECO:0007669"/>
    <property type="project" value="InterPro"/>
</dbReference>
<dbReference type="PANTHER" id="PTHR31043">
    <property type="entry name" value="NEPHROCYSTIN-4"/>
    <property type="match status" value="1"/>
</dbReference>